<dbReference type="CDD" id="cd03789">
    <property type="entry name" value="GT9_LPS_heptosyltransferase"/>
    <property type="match status" value="1"/>
</dbReference>
<reference evidence="3" key="1">
    <citation type="submission" date="2020-07" db="EMBL/GenBank/DDBJ databases">
        <title>Huge and variable diversity of episymbiotic CPR bacteria and DPANN archaea in groundwater ecosystems.</title>
        <authorList>
            <person name="He C.Y."/>
            <person name="Keren R."/>
            <person name="Whittaker M."/>
            <person name="Farag I.F."/>
            <person name="Doudna J."/>
            <person name="Cate J.H.D."/>
            <person name="Banfield J.F."/>
        </authorList>
    </citation>
    <scope>NUCLEOTIDE SEQUENCE</scope>
    <source>
        <strain evidence="3">NC_groundwater_17_Pr7_B-0.1um_64_12</strain>
    </source>
</reference>
<evidence type="ECO:0000256" key="1">
    <source>
        <dbReference type="ARBA" id="ARBA00022676"/>
    </source>
</evidence>
<name>A0A931PUT4_FIMGI</name>
<dbReference type="PANTHER" id="PTHR30160">
    <property type="entry name" value="TETRAACYLDISACCHARIDE 4'-KINASE-RELATED"/>
    <property type="match status" value="1"/>
</dbReference>
<dbReference type="Gene3D" id="3.40.50.2000">
    <property type="entry name" value="Glycogen Phosphorylase B"/>
    <property type="match status" value="2"/>
</dbReference>
<dbReference type="GO" id="GO:0009244">
    <property type="term" value="P:lipopolysaccharide core region biosynthetic process"/>
    <property type="evidence" value="ECO:0007669"/>
    <property type="project" value="TreeGrafter"/>
</dbReference>
<evidence type="ECO:0000256" key="2">
    <source>
        <dbReference type="ARBA" id="ARBA00022679"/>
    </source>
</evidence>
<keyword evidence="1" id="KW-0328">Glycosyltransferase</keyword>
<evidence type="ECO:0000313" key="3">
    <source>
        <dbReference type="EMBL" id="MBI1755505.1"/>
    </source>
</evidence>
<protein>
    <submittedName>
        <fullName evidence="3">Glycosyltransferase family 9 protein</fullName>
    </submittedName>
</protein>
<comment type="caution">
    <text evidence="3">The sequence shown here is derived from an EMBL/GenBank/DDBJ whole genome shotgun (WGS) entry which is preliminary data.</text>
</comment>
<dbReference type="AlphaFoldDB" id="A0A931PUT4"/>
<dbReference type="GO" id="GO:0008713">
    <property type="term" value="F:ADP-heptose-lipopolysaccharide heptosyltransferase activity"/>
    <property type="evidence" value="ECO:0007669"/>
    <property type="project" value="TreeGrafter"/>
</dbReference>
<organism evidence="3 4">
    <name type="scientific">Fimbriimonas ginsengisoli</name>
    <dbReference type="NCBI Taxonomy" id="1005039"/>
    <lineage>
        <taxon>Bacteria</taxon>
        <taxon>Bacillati</taxon>
        <taxon>Armatimonadota</taxon>
        <taxon>Fimbriimonadia</taxon>
        <taxon>Fimbriimonadales</taxon>
        <taxon>Fimbriimonadaceae</taxon>
        <taxon>Fimbriimonas</taxon>
    </lineage>
</organism>
<dbReference type="InterPro" id="IPR002201">
    <property type="entry name" value="Glyco_trans_9"/>
</dbReference>
<dbReference type="GO" id="GO:0005829">
    <property type="term" value="C:cytosol"/>
    <property type="evidence" value="ECO:0007669"/>
    <property type="project" value="TreeGrafter"/>
</dbReference>
<dbReference type="EMBL" id="JACOSL010000002">
    <property type="protein sequence ID" value="MBI1755505.1"/>
    <property type="molecule type" value="Genomic_DNA"/>
</dbReference>
<keyword evidence="2" id="KW-0808">Transferase</keyword>
<proteinExistence type="predicted"/>
<accession>A0A931PUT4</accession>
<dbReference type="Proteomes" id="UP000727962">
    <property type="component" value="Unassembled WGS sequence"/>
</dbReference>
<dbReference type="InterPro" id="IPR051199">
    <property type="entry name" value="LPS_LOS_Heptosyltrfase"/>
</dbReference>
<sequence>MPSKRVLVLMKRFLGDAVMATPLLDGLIEAGCEVTLWTTRGVHTLLSEPQRLLALEEMNRSRKLIDTFRASRGLRRRFDIAIVVNRGFRSAALARLAGIRTRVGHDVDRRGWLLTKAIPYDLEQSEVESYLDLGRAVRLTLASRHPSLHATEGERAEARNLLQGATVGLQPGATWVKKRLRVEVLAGLARKLASQGEKVAILGGDDEVAAGNELTEALDVPYVDLVGRTSIREAVGLGVELRAAVGGDTGLMHVLAGAGCKTVTVFATKPTTKWGHLYEPHVVIRAPDEDPSQVELAPLVGALLGSVAVP</sequence>
<evidence type="ECO:0000313" key="4">
    <source>
        <dbReference type="Proteomes" id="UP000727962"/>
    </source>
</evidence>
<dbReference type="Pfam" id="PF01075">
    <property type="entry name" value="Glyco_transf_9"/>
    <property type="match status" value="1"/>
</dbReference>
<gene>
    <name evidence="3" type="ORF">HYR64_00165</name>
</gene>
<dbReference type="SUPFAM" id="SSF53756">
    <property type="entry name" value="UDP-Glycosyltransferase/glycogen phosphorylase"/>
    <property type="match status" value="1"/>
</dbReference>